<gene>
    <name evidence="2" type="ordered locus">Daes_0008</name>
</gene>
<keyword evidence="2" id="KW-0808">Transferase</keyword>
<keyword evidence="3" id="KW-1185">Reference proteome</keyword>
<dbReference type="HOGENOM" id="CLU_092343_0_0_7"/>
<evidence type="ECO:0000313" key="2">
    <source>
        <dbReference type="EMBL" id="ADU61037.1"/>
    </source>
</evidence>
<dbReference type="SUPFAM" id="SSF53335">
    <property type="entry name" value="S-adenosyl-L-methionine-dependent methyltransferases"/>
    <property type="match status" value="1"/>
</dbReference>
<protein>
    <submittedName>
        <fullName evidence="2">Methyltransferase type 11</fullName>
    </submittedName>
</protein>
<dbReference type="Gene3D" id="3.40.50.150">
    <property type="entry name" value="Vaccinia Virus protein VP39"/>
    <property type="match status" value="1"/>
</dbReference>
<reference evidence="3" key="1">
    <citation type="submission" date="2010-12" db="EMBL/GenBank/DDBJ databases">
        <title>Complete sequence of Desulfovibrio aespoeensis Aspo-2.</title>
        <authorList>
            <consortium name="US DOE Joint Genome Institute"/>
            <person name="Lucas S."/>
            <person name="Copeland A."/>
            <person name="Lapidus A."/>
            <person name="Cheng J.-F."/>
            <person name="Goodwin L."/>
            <person name="Pitluck S."/>
            <person name="Chertkov O."/>
            <person name="Misra M."/>
            <person name="Detter J.C."/>
            <person name="Han C."/>
            <person name="Tapia R."/>
            <person name="Land M."/>
            <person name="Hauser L."/>
            <person name="Kyrpides N."/>
            <person name="Ivanova N."/>
            <person name="Ovchinnikova G."/>
            <person name="Pedersen K."/>
            <person name="Jagevall S."/>
            <person name="Hazen T."/>
            <person name="Woyke T."/>
        </authorList>
    </citation>
    <scope>NUCLEOTIDE SEQUENCE [LARGE SCALE GENOMIC DNA]</scope>
    <source>
        <strain evidence="3">ATCC 700646 / DSM 10631 / Aspo-2</strain>
    </source>
</reference>
<reference evidence="2 3" key="2">
    <citation type="journal article" date="2014" name="Genome Announc.">
        <title>Complete Genome Sequence of the Subsurface, Mesophilic Sulfate-Reducing Bacterium Desulfovibrio aespoeensis Aspo-2.</title>
        <authorList>
            <person name="Pedersen K."/>
            <person name="Bengtsson A."/>
            <person name="Edlund J."/>
            <person name="Rabe L."/>
            <person name="Hazen T."/>
            <person name="Chakraborty R."/>
            <person name="Goodwin L."/>
            <person name="Shapiro N."/>
        </authorList>
    </citation>
    <scope>NUCLEOTIDE SEQUENCE [LARGE SCALE GENOMIC DNA]</scope>
    <source>
        <strain evidence="3">ATCC 700646 / DSM 10631 / Aspo-2</strain>
    </source>
</reference>
<organism evidence="2 3">
    <name type="scientific">Pseudodesulfovibrio aespoeensis (strain ATCC 700646 / DSM 10631 / Aspo-2)</name>
    <name type="common">Desulfovibrio aespoeensis</name>
    <dbReference type="NCBI Taxonomy" id="643562"/>
    <lineage>
        <taxon>Bacteria</taxon>
        <taxon>Pseudomonadati</taxon>
        <taxon>Thermodesulfobacteriota</taxon>
        <taxon>Desulfovibrionia</taxon>
        <taxon>Desulfovibrionales</taxon>
        <taxon>Desulfovibrionaceae</taxon>
    </lineage>
</organism>
<dbReference type="STRING" id="643562.Daes_0008"/>
<dbReference type="InterPro" id="IPR013216">
    <property type="entry name" value="Methyltransf_11"/>
</dbReference>
<dbReference type="RefSeq" id="WP_013512974.1">
    <property type="nucleotide sequence ID" value="NC_014844.1"/>
</dbReference>
<dbReference type="GO" id="GO:0032259">
    <property type="term" value="P:methylation"/>
    <property type="evidence" value="ECO:0007669"/>
    <property type="project" value="UniProtKB-KW"/>
</dbReference>
<dbReference type="Pfam" id="PF08241">
    <property type="entry name" value="Methyltransf_11"/>
    <property type="match status" value="1"/>
</dbReference>
<sequence length="263" mass="30230">MSKYIDVVIGNETVRKHRRDVDKDAVICSHIPDRPCRIFESSAGAALLARQLRDQGHDLTISNYYFHDFPDITEFQADLNKPIELPDNAFDVVICREVIEHVECVPHTLREFNRVLKPGGRLIMTFPNRLQIRSRILHLLTGFYRGMKSPINLDVPFGDAHINLIGYPEMDYFLRKTGYEITAVESSYFQASDTVFLLLHPFIALATRYYLLHYKKTAQEHEKTQPDNIAYNTFIARKLLSRALFLGKDVIITATKTGTPCAR</sequence>
<dbReference type="AlphaFoldDB" id="E6VTU5"/>
<dbReference type="KEGG" id="das:Daes_0008"/>
<feature type="domain" description="Methyltransferase type 11" evidence="1">
    <location>
        <begin position="75"/>
        <end position="124"/>
    </location>
</feature>
<dbReference type="eggNOG" id="COG2226">
    <property type="taxonomic scope" value="Bacteria"/>
</dbReference>
<accession>E6VTU5</accession>
<dbReference type="Proteomes" id="UP000002191">
    <property type="component" value="Chromosome"/>
</dbReference>
<keyword evidence="2" id="KW-0489">Methyltransferase</keyword>
<dbReference type="OrthoDB" id="9769602at2"/>
<proteinExistence type="predicted"/>
<dbReference type="InterPro" id="IPR029063">
    <property type="entry name" value="SAM-dependent_MTases_sf"/>
</dbReference>
<dbReference type="GO" id="GO:0008757">
    <property type="term" value="F:S-adenosylmethionine-dependent methyltransferase activity"/>
    <property type="evidence" value="ECO:0007669"/>
    <property type="project" value="InterPro"/>
</dbReference>
<name>E6VTU5_PSEA9</name>
<dbReference type="EMBL" id="CP002431">
    <property type="protein sequence ID" value="ADU61037.1"/>
    <property type="molecule type" value="Genomic_DNA"/>
</dbReference>
<evidence type="ECO:0000313" key="3">
    <source>
        <dbReference type="Proteomes" id="UP000002191"/>
    </source>
</evidence>
<dbReference type="CDD" id="cd02440">
    <property type="entry name" value="AdoMet_MTases"/>
    <property type="match status" value="1"/>
</dbReference>
<evidence type="ECO:0000259" key="1">
    <source>
        <dbReference type="Pfam" id="PF08241"/>
    </source>
</evidence>